<dbReference type="SMART" id="SM00530">
    <property type="entry name" value="HTH_XRE"/>
    <property type="match status" value="1"/>
</dbReference>
<feature type="domain" description="HTH cro/C1-type" evidence="1">
    <location>
        <begin position="18"/>
        <end position="65"/>
    </location>
</feature>
<dbReference type="Proteomes" id="UP000195321">
    <property type="component" value="Unassembled WGS sequence"/>
</dbReference>
<dbReference type="SUPFAM" id="SSF47413">
    <property type="entry name" value="lambda repressor-like DNA-binding domains"/>
    <property type="match status" value="1"/>
</dbReference>
<protein>
    <submittedName>
        <fullName evidence="2">Transcriptional regulator</fullName>
    </submittedName>
</protein>
<dbReference type="AlphaFoldDB" id="A0A1Y3MFK3"/>
<evidence type="ECO:0000313" key="3">
    <source>
        <dbReference type="Proteomes" id="UP000195321"/>
    </source>
</evidence>
<dbReference type="CDD" id="cd00093">
    <property type="entry name" value="HTH_XRE"/>
    <property type="match status" value="1"/>
</dbReference>
<organism evidence="2 3">
    <name type="scientific">Bacillus pseudomycoides</name>
    <dbReference type="NCBI Taxonomy" id="64104"/>
    <lineage>
        <taxon>Bacteria</taxon>
        <taxon>Bacillati</taxon>
        <taxon>Bacillota</taxon>
        <taxon>Bacilli</taxon>
        <taxon>Bacillales</taxon>
        <taxon>Bacillaceae</taxon>
        <taxon>Bacillus</taxon>
        <taxon>Bacillus cereus group</taxon>
    </lineage>
</organism>
<proteinExistence type="predicted"/>
<dbReference type="GO" id="GO:0003677">
    <property type="term" value="F:DNA binding"/>
    <property type="evidence" value="ECO:0007669"/>
    <property type="project" value="InterPro"/>
</dbReference>
<reference evidence="2 3" key="1">
    <citation type="submission" date="2017-02" db="EMBL/GenBank/DDBJ databases">
        <title>Bacillus pseudomycoides isolate FSL K6-0042.</title>
        <authorList>
            <person name="Kovac J."/>
        </authorList>
    </citation>
    <scope>NUCLEOTIDE SEQUENCE [LARGE SCALE GENOMIC DNA]</scope>
    <source>
        <strain evidence="2 3">FSL K6-0042</strain>
    </source>
</reference>
<dbReference type="PROSITE" id="PS50943">
    <property type="entry name" value="HTH_CROC1"/>
    <property type="match status" value="1"/>
</dbReference>
<dbReference type="RefSeq" id="WP_088094568.1">
    <property type="nucleotide sequence ID" value="NZ_JANIOB010000023.1"/>
</dbReference>
<comment type="caution">
    <text evidence="2">The sequence shown here is derived from an EMBL/GenBank/DDBJ whole genome shotgun (WGS) entry which is preliminary data.</text>
</comment>
<sequence>MKGNKRNRTKLGKWLDHNGIEQQELEQETGVSRNTISRLCNNKSHTPSLPVIQKIFRAIKKVDRSAKITDFWDM</sequence>
<dbReference type="Pfam" id="PF13443">
    <property type="entry name" value="HTH_26"/>
    <property type="match status" value="1"/>
</dbReference>
<dbReference type="EMBL" id="MWPX01000048">
    <property type="protein sequence ID" value="OUM46372.1"/>
    <property type="molecule type" value="Genomic_DNA"/>
</dbReference>
<evidence type="ECO:0000259" key="1">
    <source>
        <dbReference type="PROSITE" id="PS50943"/>
    </source>
</evidence>
<dbReference type="InterPro" id="IPR001387">
    <property type="entry name" value="Cro/C1-type_HTH"/>
</dbReference>
<dbReference type="Gene3D" id="1.10.260.40">
    <property type="entry name" value="lambda repressor-like DNA-binding domains"/>
    <property type="match status" value="1"/>
</dbReference>
<accession>A0A1Y3MFK3</accession>
<dbReference type="InterPro" id="IPR010982">
    <property type="entry name" value="Lambda_DNA-bd_dom_sf"/>
</dbReference>
<evidence type="ECO:0000313" key="2">
    <source>
        <dbReference type="EMBL" id="OUM46372.1"/>
    </source>
</evidence>
<name>A0A1Y3MFK3_9BACI</name>
<gene>
    <name evidence="2" type="ORF">BW425_24150</name>
</gene>